<sequence length="172" mass="19471">MLRFDFPYSRLVGTRPGVFNTRRQQTKETYHITFDESPDAIKFSKPSVENINIANNKRCPPDEYLHHYEPSQRVEDTSVQDTIPILNPPLPIPSVVTRAPQERWSQDKHIELVNIIGNPGAGILTSAMAKELGATSAHECLFVDFLSEEEPKKVSEAIQLLGWVDSIEDELN</sequence>
<proteinExistence type="predicted"/>
<evidence type="ECO:0000313" key="1">
    <source>
        <dbReference type="EMBL" id="GEU86279.1"/>
    </source>
</evidence>
<dbReference type="EMBL" id="BKCJ010009288">
    <property type="protein sequence ID" value="GEU86279.1"/>
    <property type="molecule type" value="Genomic_DNA"/>
</dbReference>
<gene>
    <name evidence="1" type="ORF">Tci_058257</name>
</gene>
<protein>
    <submittedName>
        <fullName evidence="1">Uncharacterized protein</fullName>
    </submittedName>
</protein>
<dbReference type="AlphaFoldDB" id="A0A6L2NLK2"/>
<organism evidence="1">
    <name type="scientific">Tanacetum cinerariifolium</name>
    <name type="common">Dalmatian daisy</name>
    <name type="synonym">Chrysanthemum cinerariifolium</name>
    <dbReference type="NCBI Taxonomy" id="118510"/>
    <lineage>
        <taxon>Eukaryota</taxon>
        <taxon>Viridiplantae</taxon>
        <taxon>Streptophyta</taxon>
        <taxon>Embryophyta</taxon>
        <taxon>Tracheophyta</taxon>
        <taxon>Spermatophyta</taxon>
        <taxon>Magnoliopsida</taxon>
        <taxon>eudicotyledons</taxon>
        <taxon>Gunneridae</taxon>
        <taxon>Pentapetalae</taxon>
        <taxon>asterids</taxon>
        <taxon>campanulids</taxon>
        <taxon>Asterales</taxon>
        <taxon>Asteraceae</taxon>
        <taxon>Asteroideae</taxon>
        <taxon>Anthemideae</taxon>
        <taxon>Anthemidinae</taxon>
        <taxon>Tanacetum</taxon>
    </lineage>
</organism>
<accession>A0A6L2NLK2</accession>
<comment type="caution">
    <text evidence="1">The sequence shown here is derived from an EMBL/GenBank/DDBJ whole genome shotgun (WGS) entry which is preliminary data.</text>
</comment>
<reference evidence="1" key="1">
    <citation type="journal article" date="2019" name="Sci. Rep.">
        <title>Draft genome of Tanacetum cinerariifolium, the natural source of mosquito coil.</title>
        <authorList>
            <person name="Yamashiro T."/>
            <person name="Shiraishi A."/>
            <person name="Satake H."/>
            <person name="Nakayama K."/>
        </authorList>
    </citation>
    <scope>NUCLEOTIDE SEQUENCE</scope>
</reference>
<name>A0A6L2NLK2_TANCI</name>